<evidence type="ECO:0000313" key="9">
    <source>
        <dbReference type="EMBL" id="ESP02817.1"/>
    </source>
</evidence>
<proteinExistence type="inferred from homology"/>
<feature type="domain" description="RPAP1 N-terminal" evidence="7">
    <location>
        <begin position="214"/>
        <end position="254"/>
    </location>
</feature>
<reference evidence="9 10" key="1">
    <citation type="journal article" date="2013" name="Nature">
        <title>Insights into bilaterian evolution from three spiralian genomes.</title>
        <authorList>
            <person name="Simakov O."/>
            <person name="Marletaz F."/>
            <person name="Cho S.J."/>
            <person name="Edsinger-Gonzales E."/>
            <person name="Havlak P."/>
            <person name="Hellsten U."/>
            <person name="Kuo D.H."/>
            <person name="Larsson T."/>
            <person name="Lv J."/>
            <person name="Arendt D."/>
            <person name="Savage R."/>
            <person name="Osoegawa K."/>
            <person name="de Jong P."/>
            <person name="Grimwood J."/>
            <person name="Chapman J.A."/>
            <person name="Shapiro H."/>
            <person name="Aerts A."/>
            <person name="Otillar R.P."/>
            <person name="Terry A.Y."/>
            <person name="Boore J.L."/>
            <person name="Grigoriev I.V."/>
            <person name="Lindberg D.R."/>
            <person name="Seaver E.C."/>
            <person name="Weisblat D.A."/>
            <person name="Putnam N.H."/>
            <person name="Rokhsar D.S."/>
        </authorList>
    </citation>
    <scope>NUCLEOTIDE SEQUENCE [LARGE SCALE GENOMIC DNA]</scope>
</reference>
<dbReference type="KEGG" id="lgi:LOTGIDRAFT_156763"/>
<evidence type="ECO:0000259" key="8">
    <source>
        <dbReference type="Pfam" id="PF25766"/>
    </source>
</evidence>
<keyword evidence="10" id="KW-1185">Reference proteome</keyword>
<feature type="domain" description="RPAP1/MINIYO-like TPR repeats" evidence="8">
    <location>
        <begin position="1083"/>
        <end position="1305"/>
    </location>
</feature>
<dbReference type="GeneID" id="20237099"/>
<dbReference type="Proteomes" id="UP000030746">
    <property type="component" value="Unassembled WGS sequence"/>
</dbReference>
<name>V4BA67_LOTGI</name>
<dbReference type="OMA" id="KYFLQCV"/>
<dbReference type="OrthoDB" id="348201at2759"/>
<dbReference type="STRING" id="225164.V4BA67"/>
<protein>
    <recommendedName>
        <fullName evidence="11">RNA polymerase II-associated protein 1 C-terminal domain-containing protein</fullName>
    </recommendedName>
</protein>
<dbReference type="InterPro" id="IPR013929">
    <property type="entry name" value="RPAP1_C"/>
</dbReference>
<keyword evidence="3" id="KW-0804">Transcription</keyword>
<dbReference type="Pfam" id="PF08620">
    <property type="entry name" value="RPAP1_C"/>
    <property type="match status" value="1"/>
</dbReference>
<evidence type="ECO:0000256" key="2">
    <source>
        <dbReference type="ARBA" id="ARBA00009953"/>
    </source>
</evidence>
<evidence type="ECO:0000256" key="4">
    <source>
        <dbReference type="ARBA" id="ARBA00023242"/>
    </source>
</evidence>
<keyword evidence="4" id="KW-0539">Nucleus</keyword>
<feature type="domain" description="RPAP1 C-terminal" evidence="6">
    <location>
        <begin position="325"/>
        <end position="390"/>
    </location>
</feature>
<dbReference type="Pfam" id="PF25766">
    <property type="entry name" value="TPR_RPAP1"/>
    <property type="match status" value="1"/>
</dbReference>
<dbReference type="InterPro" id="IPR013930">
    <property type="entry name" value="RPAP1_N"/>
</dbReference>
<dbReference type="SUPFAM" id="SSF48371">
    <property type="entry name" value="ARM repeat"/>
    <property type="match status" value="1"/>
</dbReference>
<evidence type="ECO:0000259" key="6">
    <source>
        <dbReference type="Pfam" id="PF08620"/>
    </source>
</evidence>
<dbReference type="InterPro" id="IPR016024">
    <property type="entry name" value="ARM-type_fold"/>
</dbReference>
<sequence>MSLRTNRPGRGESEDDLLKFQEEFLKSKKSDEQSVPSAACVYNAEGNESVLKGKRKSEPVNTNKESSDELTNDSTRSKLRTFETTKPKSKYKNESQPLYEVPVKGDQDLLNEKGAPLSTFLTQIVERDTRNINVGLPQQSVNPFPTVSKRDTSFKKDVSSKKRSIFAQQLQKNTDKLDIEMKDVNRPRKKTGFQPSQIIKGSGLSVSFAEKEQKQIHEENAAKLAEMTEADILEEQKKLMGSLDPKMLSFLRKKPKEPESQVLQENLNEKHKVSFDTPKEKKFNQDDLPIKTEEDWVGMDDIEYDKLEWMKELPPIKTDSGLGKQARFDLNGDFIPADKDIPLNQGLHHHGDEPQRAGYTLEELFHLSRSSNIPQRCLVLNVLAKIILRAKQGLYADNIQTSILPTVLQAGVVFLFRWALDDSSESVQMAAINTLYSLLCCPHDEVAMETVCCWYQGLIQPCLPGVDQEIDDSDEEKPQESDDEMARRDLVLALINRMMILPRLKYLLMEKRLSAPSLVQILQIFTRLSQHSQSAAYQILHCPGLMKYIFSEFLPTTWTPIEDEVQIKIVRGYPVPEALKLIVSLCKNGKNMAAILISTYNLQDIIQRYIAIPPKDLQLPETLSYNLQKQCYMLYFRDLQLPETISYNLQKQCYIIWKVCLSYGLMDELYLNMYSVIVEKIRIIHQNIINNKYNNYMVISTLESVLHVASITLPHSKFISQEEVMEVEEEESGINEPMINWSNITGLYQPIIQCLQHTLQYIGNHYQFQREDLSMITCLTNYIAGYYEKIKHQVGYNAVETLQTIERLSSDVLIPFWKSLGFHSILSNISQYSNLLSDSIKHDERTESLPDCGGGCLTNNTTLPILQSTSPFGFLTSYLRLVLICCKLHKGMIDQMIPMIVNNEDMISYMRNICQVKTSTLLLNYFTRFENIFQYQLIKLSSLKECNEMKVYHHVSLQLLIRLQYGDEYIIHDLLSFIVFSSQYLSEYRTTDESLQSMADLQLTDVKKLKSATQEEVTLVTKQLIETARNNLLSGSIRNVYLTLFSGKEKVSAKSRARFGNNPTQIDNLVTNKIDNILPQDWMFLPLVELYNQSSLKGSHFQDHMPVENIRMVSTVLQWIYLLECERLEILRSITISIKLSRIMCVFLAGNDLFLERCIRSYLAALLREYSKPVLLQQIDFTLAIPGLLSFYDLYQSLLEQYGAVSFGDSVFCSYILIPLQQHHSINYRQSLWSEHLDALRAVIISTDELLLPIERFLEPDESDISLIQIYWVQLTQLIQPVRNPLLYLIAVHHINRFLYYTQDHQHQTFRHTLWSWVKGLKSESLKKAVIFYKKYNQDCEYSMEIYTDLPSNRQLVYNEYINN</sequence>
<comment type="subcellular location">
    <subcellularLocation>
        <location evidence="1">Nucleus</location>
    </subcellularLocation>
</comment>
<dbReference type="EMBL" id="KB200129">
    <property type="protein sequence ID" value="ESP02817.1"/>
    <property type="molecule type" value="Genomic_DNA"/>
</dbReference>
<dbReference type="CTD" id="20237099"/>
<feature type="region of interest" description="Disordered" evidence="5">
    <location>
        <begin position="44"/>
        <end position="99"/>
    </location>
</feature>
<evidence type="ECO:0000256" key="5">
    <source>
        <dbReference type="SAM" id="MobiDB-lite"/>
    </source>
</evidence>
<dbReference type="InterPro" id="IPR057989">
    <property type="entry name" value="TPR_RPAP1/MINIYO-like"/>
</dbReference>
<dbReference type="RefSeq" id="XP_009046287.1">
    <property type="nucleotide sequence ID" value="XM_009048039.1"/>
</dbReference>
<dbReference type="GO" id="GO:0006366">
    <property type="term" value="P:transcription by RNA polymerase II"/>
    <property type="evidence" value="ECO:0007669"/>
    <property type="project" value="InterPro"/>
</dbReference>
<dbReference type="InterPro" id="IPR039913">
    <property type="entry name" value="RPAP1/Rba50"/>
</dbReference>
<organism evidence="9 10">
    <name type="scientific">Lottia gigantea</name>
    <name type="common">Giant owl limpet</name>
    <dbReference type="NCBI Taxonomy" id="225164"/>
    <lineage>
        <taxon>Eukaryota</taxon>
        <taxon>Metazoa</taxon>
        <taxon>Spiralia</taxon>
        <taxon>Lophotrochozoa</taxon>
        <taxon>Mollusca</taxon>
        <taxon>Gastropoda</taxon>
        <taxon>Patellogastropoda</taxon>
        <taxon>Lottioidea</taxon>
        <taxon>Lottiidae</taxon>
        <taxon>Lottia</taxon>
    </lineage>
</organism>
<evidence type="ECO:0000313" key="10">
    <source>
        <dbReference type="Proteomes" id="UP000030746"/>
    </source>
</evidence>
<dbReference type="HOGENOM" id="CLU_005296_1_0_1"/>
<dbReference type="PANTHER" id="PTHR21483:SF18">
    <property type="entry name" value="RNA POLYMERASE II-ASSOCIATED PROTEIN 1"/>
    <property type="match status" value="1"/>
</dbReference>
<accession>V4BA67</accession>
<evidence type="ECO:0000256" key="3">
    <source>
        <dbReference type="ARBA" id="ARBA00023163"/>
    </source>
</evidence>
<comment type="similarity">
    <text evidence="2">Belongs to the RPAP1 family.</text>
</comment>
<evidence type="ECO:0008006" key="11">
    <source>
        <dbReference type="Google" id="ProtNLM"/>
    </source>
</evidence>
<gene>
    <name evidence="9" type="ORF">LOTGIDRAFT_156763</name>
</gene>
<evidence type="ECO:0000256" key="1">
    <source>
        <dbReference type="ARBA" id="ARBA00004123"/>
    </source>
</evidence>
<dbReference type="PANTHER" id="PTHR21483">
    <property type="entry name" value="RNA POLYMERASE II-ASSOCIATED PROTEIN 1"/>
    <property type="match status" value="1"/>
</dbReference>
<evidence type="ECO:0000259" key="7">
    <source>
        <dbReference type="Pfam" id="PF08621"/>
    </source>
</evidence>
<dbReference type="Pfam" id="PF08621">
    <property type="entry name" value="RPAP1_N"/>
    <property type="match status" value="1"/>
</dbReference>